<accession>A0A6S7FJ24</accession>
<evidence type="ECO:0000256" key="1">
    <source>
        <dbReference type="ARBA" id="ARBA00022574"/>
    </source>
</evidence>
<dbReference type="InterPro" id="IPR001680">
    <property type="entry name" value="WD40_rpt"/>
</dbReference>
<dbReference type="Proteomes" id="UP001152795">
    <property type="component" value="Unassembled WGS sequence"/>
</dbReference>
<keyword evidence="6" id="KW-1185">Reference proteome</keyword>
<dbReference type="Gene3D" id="2.130.10.10">
    <property type="entry name" value="YVTN repeat-like/Quinoprotein amine dehydrogenase"/>
    <property type="match status" value="2"/>
</dbReference>
<sequence>MAAKIKPYLNIQCDWTELLRQGKLNENSSEKAWISCSKKGSPSVYGEISSHGERQEKELNATDGFEIESFDKRSITIKYPEWKCSTKFLAPSDVFTNIHSKSVHGLDISPGGSLGVSSSDDGSLNIWQTSDGTVRRELKGHVTEVTSCQFFPSGVVALTGASDMQLKIWSAEDGTCPVTLKGHRGGITDTAILDKGRNILSCSRDGSARLWDCGTATCLGIIAECSCPINACAVETVNQEISIGPREEEKSDRETGTIGKLLVIAREDKTLQGVGLHARQKVFEVTGSAAFNTCCFTSDINVLAGTQDGCLYRYDIRNTCAPLSIVKTSGSSILGMVNYDNGSLVSTGDGCCFVWSEKDEQDVCFTGPNCDSVYKVRANKRQIYTASRDAKIRKYIL</sequence>
<protein>
    <submittedName>
        <fullName evidence="5">Proteasomal ATPase-associated factor 1</fullName>
    </submittedName>
</protein>
<gene>
    <name evidence="5" type="ORF">PACLA_8A058833</name>
</gene>
<keyword evidence="2" id="KW-0677">Repeat</keyword>
<keyword evidence="3" id="KW-0647">Proteasome</keyword>
<evidence type="ECO:0000256" key="4">
    <source>
        <dbReference type="ARBA" id="ARBA00038321"/>
    </source>
</evidence>
<dbReference type="PROSITE" id="PS50294">
    <property type="entry name" value="WD_REPEATS_REGION"/>
    <property type="match status" value="3"/>
</dbReference>
<dbReference type="FunFam" id="2.130.10.10:FF:000212">
    <property type="entry name" value="Proteasomal ATPase associated factor 1"/>
    <property type="match status" value="1"/>
</dbReference>
<evidence type="ECO:0000313" key="6">
    <source>
        <dbReference type="Proteomes" id="UP001152795"/>
    </source>
</evidence>
<comment type="similarity">
    <text evidence="4">Belongs to the WD repeat PAAF1/RPN14 family.</text>
</comment>
<organism evidence="5 6">
    <name type="scientific">Paramuricea clavata</name>
    <name type="common">Red gorgonian</name>
    <name type="synonym">Violescent sea-whip</name>
    <dbReference type="NCBI Taxonomy" id="317549"/>
    <lineage>
        <taxon>Eukaryota</taxon>
        <taxon>Metazoa</taxon>
        <taxon>Cnidaria</taxon>
        <taxon>Anthozoa</taxon>
        <taxon>Octocorallia</taxon>
        <taxon>Malacalcyonacea</taxon>
        <taxon>Plexauridae</taxon>
        <taxon>Paramuricea</taxon>
    </lineage>
</organism>
<dbReference type="PROSITE" id="PS50082">
    <property type="entry name" value="WD_REPEATS_2"/>
    <property type="match status" value="3"/>
</dbReference>
<dbReference type="SUPFAM" id="SSF50978">
    <property type="entry name" value="WD40 repeat-like"/>
    <property type="match status" value="1"/>
</dbReference>
<dbReference type="GO" id="GO:0000502">
    <property type="term" value="C:proteasome complex"/>
    <property type="evidence" value="ECO:0007669"/>
    <property type="project" value="UniProtKB-KW"/>
</dbReference>
<name>A0A6S7FJ24_PARCT</name>
<dbReference type="SMART" id="SM00320">
    <property type="entry name" value="WD40"/>
    <property type="match status" value="5"/>
</dbReference>
<dbReference type="PANTHER" id="PTHR19857:SF19">
    <property type="entry name" value="26S PROTEASOME REGULATORY SUBUNIT RPN14"/>
    <property type="match status" value="1"/>
</dbReference>
<evidence type="ECO:0000256" key="3">
    <source>
        <dbReference type="ARBA" id="ARBA00022942"/>
    </source>
</evidence>
<dbReference type="InterPro" id="IPR015943">
    <property type="entry name" value="WD40/YVTN_repeat-like_dom_sf"/>
</dbReference>
<proteinExistence type="inferred from homology"/>
<dbReference type="InterPro" id="IPR051179">
    <property type="entry name" value="WD_repeat_multifunction"/>
</dbReference>
<dbReference type="InterPro" id="IPR036322">
    <property type="entry name" value="WD40_repeat_dom_sf"/>
</dbReference>
<dbReference type="AlphaFoldDB" id="A0A6S7FJ24"/>
<evidence type="ECO:0000256" key="2">
    <source>
        <dbReference type="ARBA" id="ARBA00022737"/>
    </source>
</evidence>
<dbReference type="Pfam" id="PF00400">
    <property type="entry name" value="WD40"/>
    <property type="match status" value="3"/>
</dbReference>
<dbReference type="EMBL" id="CACRXK020000050">
    <property type="protein sequence ID" value="CAB3977477.1"/>
    <property type="molecule type" value="Genomic_DNA"/>
</dbReference>
<keyword evidence="1" id="KW-0853">WD repeat</keyword>
<dbReference type="PANTHER" id="PTHR19857">
    <property type="entry name" value="MITOCHONDRIAL DIVISION PROTEIN 1-RELATED"/>
    <property type="match status" value="1"/>
</dbReference>
<dbReference type="OrthoDB" id="27537at2759"/>
<comment type="caution">
    <text evidence="5">The sequence shown here is derived from an EMBL/GenBank/DDBJ whole genome shotgun (WGS) entry which is preliminary data.</text>
</comment>
<evidence type="ECO:0000313" key="5">
    <source>
        <dbReference type="EMBL" id="CAB3977477.1"/>
    </source>
</evidence>
<reference evidence="5" key="1">
    <citation type="submission" date="2020-04" db="EMBL/GenBank/DDBJ databases">
        <authorList>
            <person name="Alioto T."/>
            <person name="Alioto T."/>
            <person name="Gomez Garrido J."/>
        </authorList>
    </citation>
    <scope>NUCLEOTIDE SEQUENCE</scope>
    <source>
        <strain evidence="5">A484AB</strain>
    </source>
</reference>